<evidence type="ECO:0000256" key="5">
    <source>
        <dbReference type="ARBA" id="ARBA00023002"/>
    </source>
</evidence>
<dbReference type="GO" id="GO:0050660">
    <property type="term" value="F:flavin adenine dinucleotide binding"/>
    <property type="evidence" value="ECO:0007669"/>
    <property type="project" value="InterPro"/>
</dbReference>
<proteinExistence type="inferred from homology"/>
<dbReference type="InterPro" id="IPR006091">
    <property type="entry name" value="Acyl-CoA_Oxase/DH_mid-dom"/>
</dbReference>
<dbReference type="Pfam" id="PF02771">
    <property type="entry name" value="Acyl-CoA_dh_N"/>
    <property type="match status" value="1"/>
</dbReference>
<dbReference type="InterPro" id="IPR052161">
    <property type="entry name" value="Mycobact_Acyl-CoA_DH"/>
</dbReference>
<dbReference type="InterPro" id="IPR009100">
    <property type="entry name" value="AcylCoA_DH/oxidase_NM_dom_sf"/>
</dbReference>
<keyword evidence="3" id="KW-0285">Flavoprotein</keyword>
<reference evidence="9" key="1">
    <citation type="submission" date="2018-05" db="EMBL/GenBank/DDBJ databases">
        <authorList>
            <person name="Lanie J.A."/>
            <person name="Ng W.-L."/>
            <person name="Kazmierczak K.M."/>
            <person name="Andrzejewski T.M."/>
            <person name="Davidsen T.M."/>
            <person name="Wayne K.J."/>
            <person name="Tettelin H."/>
            <person name="Glass J.I."/>
            <person name="Rusch D."/>
            <person name="Podicherti R."/>
            <person name="Tsui H.-C.T."/>
            <person name="Winkler M.E."/>
        </authorList>
    </citation>
    <scope>NUCLEOTIDE SEQUENCE</scope>
</reference>
<dbReference type="GO" id="GO:0016627">
    <property type="term" value="F:oxidoreductase activity, acting on the CH-CH group of donors"/>
    <property type="evidence" value="ECO:0007669"/>
    <property type="project" value="InterPro"/>
</dbReference>
<dbReference type="SUPFAM" id="SSF47203">
    <property type="entry name" value="Acyl-CoA dehydrogenase C-terminal domain-like"/>
    <property type="match status" value="1"/>
</dbReference>
<evidence type="ECO:0000256" key="4">
    <source>
        <dbReference type="ARBA" id="ARBA00022827"/>
    </source>
</evidence>
<dbReference type="InterPro" id="IPR046373">
    <property type="entry name" value="Acyl-CoA_Oxase/DH_mid-dom_sf"/>
</dbReference>
<dbReference type="InterPro" id="IPR037069">
    <property type="entry name" value="AcylCoA_DH/ox_N_sf"/>
</dbReference>
<gene>
    <name evidence="9" type="ORF">METZ01_LOCUS51197</name>
</gene>
<dbReference type="InterPro" id="IPR013786">
    <property type="entry name" value="AcylCoA_DH/ox_N"/>
</dbReference>
<dbReference type="EMBL" id="UINC01002596">
    <property type="protein sequence ID" value="SUZ98343.1"/>
    <property type="molecule type" value="Genomic_DNA"/>
</dbReference>
<dbReference type="PANTHER" id="PTHR43292:SF3">
    <property type="entry name" value="ACYL-COA DEHYDROGENASE FADE29"/>
    <property type="match status" value="1"/>
</dbReference>
<comment type="cofactor">
    <cofactor evidence="1">
        <name>FAD</name>
        <dbReference type="ChEBI" id="CHEBI:57692"/>
    </cofactor>
</comment>
<dbReference type="SUPFAM" id="SSF56645">
    <property type="entry name" value="Acyl-CoA dehydrogenase NM domain-like"/>
    <property type="match status" value="1"/>
</dbReference>
<feature type="domain" description="Acyl-CoA dehydrogenase/oxidase C-terminal" evidence="6">
    <location>
        <begin position="230"/>
        <end position="383"/>
    </location>
</feature>
<dbReference type="Pfam" id="PF00441">
    <property type="entry name" value="Acyl-CoA_dh_1"/>
    <property type="match status" value="1"/>
</dbReference>
<dbReference type="Gene3D" id="1.20.140.10">
    <property type="entry name" value="Butyryl-CoA Dehydrogenase, subunit A, domain 3"/>
    <property type="match status" value="1"/>
</dbReference>
<dbReference type="Pfam" id="PF02770">
    <property type="entry name" value="Acyl-CoA_dh_M"/>
    <property type="match status" value="1"/>
</dbReference>
<protein>
    <recommendedName>
        <fullName evidence="10">Acyl-CoA dehydrogenase</fullName>
    </recommendedName>
</protein>
<organism evidence="9">
    <name type="scientific">marine metagenome</name>
    <dbReference type="NCBI Taxonomy" id="408172"/>
    <lineage>
        <taxon>unclassified sequences</taxon>
        <taxon>metagenomes</taxon>
        <taxon>ecological metagenomes</taxon>
    </lineage>
</organism>
<dbReference type="GO" id="GO:0005886">
    <property type="term" value="C:plasma membrane"/>
    <property type="evidence" value="ECO:0007669"/>
    <property type="project" value="TreeGrafter"/>
</dbReference>
<evidence type="ECO:0000256" key="1">
    <source>
        <dbReference type="ARBA" id="ARBA00001974"/>
    </source>
</evidence>
<dbReference type="AlphaFoldDB" id="A0A381SB34"/>
<comment type="similarity">
    <text evidence="2">Belongs to the acyl-CoA dehydrogenase family.</text>
</comment>
<dbReference type="InterPro" id="IPR009075">
    <property type="entry name" value="AcylCo_DH/oxidase_C"/>
</dbReference>
<evidence type="ECO:0000259" key="8">
    <source>
        <dbReference type="Pfam" id="PF02771"/>
    </source>
</evidence>
<evidence type="ECO:0000259" key="7">
    <source>
        <dbReference type="Pfam" id="PF02770"/>
    </source>
</evidence>
<accession>A0A381SB34</accession>
<dbReference type="Gene3D" id="1.10.540.10">
    <property type="entry name" value="Acyl-CoA dehydrogenase/oxidase, N-terminal domain"/>
    <property type="match status" value="1"/>
</dbReference>
<feature type="domain" description="Acyl-CoA dehydrogenase/oxidase N-terminal" evidence="8">
    <location>
        <begin position="6"/>
        <end position="120"/>
    </location>
</feature>
<evidence type="ECO:0000256" key="3">
    <source>
        <dbReference type="ARBA" id="ARBA00022630"/>
    </source>
</evidence>
<dbReference type="InterPro" id="IPR036250">
    <property type="entry name" value="AcylCo_DH-like_C"/>
</dbReference>
<dbReference type="PANTHER" id="PTHR43292">
    <property type="entry name" value="ACYL-COA DEHYDROGENASE"/>
    <property type="match status" value="1"/>
</dbReference>
<keyword evidence="5" id="KW-0560">Oxidoreductase</keyword>
<evidence type="ECO:0008006" key="10">
    <source>
        <dbReference type="Google" id="ProtNLM"/>
    </source>
</evidence>
<sequence>MDLDPTAAQAALREEIRAWLADHLPADLLPPMDTPEGFEAHREWERILHAGRWSVVSWPETYGGRDLGVFEWLAFEEEYYRSGAPGRVNTNGLSLLGPALFAFGTDAQKDRFLRPMASGEEIWAQAWSEPDAGSDLAAITTRAERDGEWFVLHGQKAWCSRGAWADWLFCLVRTDQQAERHRGLSYLLVPADSDGLERRTVSRLDGQPAFAEVFFDGCRVHESNLLGEEGQGWTVAMATTSDERGLNLRAPGRFTASADRLVDLCRRVAADRPVDQEAIDGVVRAWAGAQAYRWQALAAATRVTEGGTLGSEPSMMKVFWSELDVDLHATALRLLGDRADLVDQAPAAVDGGSWLAGYLFALAGPIYAGTNEIQRNIVAERVLGLPRA</sequence>
<dbReference type="Gene3D" id="2.40.110.10">
    <property type="entry name" value="Butyryl-CoA Dehydrogenase, subunit A, domain 2"/>
    <property type="match status" value="1"/>
</dbReference>
<evidence type="ECO:0000313" key="9">
    <source>
        <dbReference type="EMBL" id="SUZ98343.1"/>
    </source>
</evidence>
<feature type="domain" description="Acyl-CoA oxidase/dehydrogenase middle" evidence="7">
    <location>
        <begin position="124"/>
        <end position="217"/>
    </location>
</feature>
<evidence type="ECO:0000259" key="6">
    <source>
        <dbReference type="Pfam" id="PF00441"/>
    </source>
</evidence>
<name>A0A381SB34_9ZZZZ</name>
<evidence type="ECO:0000256" key="2">
    <source>
        <dbReference type="ARBA" id="ARBA00009347"/>
    </source>
</evidence>
<keyword evidence="4" id="KW-0274">FAD</keyword>